<evidence type="ECO:0000313" key="1">
    <source>
        <dbReference type="EMBL" id="ETL81854.1"/>
    </source>
</evidence>
<dbReference type="EMBL" id="KI682432">
    <property type="protein sequence ID" value="ETL81854.1"/>
    <property type="molecule type" value="Genomic_DNA"/>
</dbReference>
<gene>
    <name evidence="1" type="ORF">L917_17900</name>
</gene>
<dbReference type="AlphaFoldDB" id="W2KBA9"/>
<protein>
    <submittedName>
        <fullName evidence="1">Uncharacterized protein</fullName>
    </submittedName>
</protein>
<organism evidence="1">
    <name type="scientific">Phytophthora nicotianae</name>
    <name type="common">Potato buckeye rot agent</name>
    <name type="synonym">Phytophthora parasitica</name>
    <dbReference type="NCBI Taxonomy" id="4792"/>
    <lineage>
        <taxon>Eukaryota</taxon>
        <taxon>Sar</taxon>
        <taxon>Stramenopiles</taxon>
        <taxon>Oomycota</taxon>
        <taxon>Peronosporomycetes</taxon>
        <taxon>Peronosporales</taxon>
        <taxon>Peronosporaceae</taxon>
        <taxon>Phytophthora</taxon>
    </lineage>
</organism>
<dbReference type="Proteomes" id="UP000054423">
    <property type="component" value="Unassembled WGS sequence"/>
</dbReference>
<proteinExistence type="predicted"/>
<reference evidence="1" key="1">
    <citation type="submission" date="2013-11" db="EMBL/GenBank/DDBJ databases">
        <title>The Genome Sequence of Phytophthora parasitica CHvinca01.</title>
        <authorList>
            <consortium name="The Broad Institute Genomics Platform"/>
            <person name="Russ C."/>
            <person name="Tyler B."/>
            <person name="Panabieres F."/>
            <person name="Shan W."/>
            <person name="Tripathy S."/>
            <person name="Grunwald N."/>
            <person name="Machado M."/>
            <person name="Johnson C.S."/>
            <person name="Arredondo F."/>
            <person name="Hong C."/>
            <person name="Coffey M."/>
            <person name="Young S.K."/>
            <person name="Zeng Q."/>
            <person name="Gargeya S."/>
            <person name="Fitzgerald M."/>
            <person name="Abouelleil A."/>
            <person name="Alvarado L."/>
            <person name="Chapman S.B."/>
            <person name="Gainer-Dewar J."/>
            <person name="Goldberg J."/>
            <person name="Griggs A."/>
            <person name="Gujja S."/>
            <person name="Hansen M."/>
            <person name="Howarth C."/>
            <person name="Imamovic A."/>
            <person name="Ireland A."/>
            <person name="Larimer J."/>
            <person name="McCowan C."/>
            <person name="Murphy C."/>
            <person name="Pearson M."/>
            <person name="Poon T.W."/>
            <person name="Priest M."/>
            <person name="Roberts A."/>
            <person name="Saif S."/>
            <person name="Shea T."/>
            <person name="Sykes S."/>
            <person name="Wortman J."/>
            <person name="Nusbaum C."/>
            <person name="Birren B."/>
        </authorList>
    </citation>
    <scope>NUCLEOTIDE SEQUENCE [LARGE SCALE GENOMIC DNA]</scope>
    <source>
        <strain evidence="1">CHvinca01</strain>
    </source>
</reference>
<sequence>MVVFGADRLIRNWCESALQRITGSMTHTTTIPQVVNSRLGLPKLYEDVLPENLQPDSVTGLNTTAHLISIDFLVEMYLCAGYHSYLQRFTHLFVLEVTR</sequence>
<name>W2KBA9_PHYNI</name>
<dbReference type="OrthoDB" id="10524944at2759"/>
<accession>W2KBA9</accession>